<name>A0A0F9QTT2_9ZZZZ</name>
<dbReference type="AlphaFoldDB" id="A0A0F9QTT2"/>
<reference evidence="1" key="1">
    <citation type="journal article" date="2015" name="Nature">
        <title>Complex archaea that bridge the gap between prokaryotes and eukaryotes.</title>
        <authorList>
            <person name="Spang A."/>
            <person name="Saw J.H."/>
            <person name="Jorgensen S.L."/>
            <person name="Zaremba-Niedzwiedzka K."/>
            <person name="Martijn J."/>
            <person name="Lind A.E."/>
            <person name="van Eijk R."/>
            <person name="Schleper C."/>
            <person name="Guy L."/>
            <person name="Ettema T.J."/>
        </authorList>
    </citation>
    <scope>NUCLEOTIDE SEQUENCE</scope>
</reference>
<comment type="caution">
    <text evidence="1">The sequence shown here is derived from an EMBL/GenBank/DDBJ whole genome shotgun (WGS) entry which is preliminary data.</text>
</comment>
<dbReference type="EMBL" id="LAZR01003605">
    <property type="protein sequence ID" value="KKN16536.1"/>
    <property type="molecule type" value="Genomic_DNA"/>
</dbReference>
<accession>A0A0F9QTT2</accession>
<evidence type="ECO:0000313" key="1">
    <source>
        <dbReference type="EMBL" id="KKN16536.1"/>
    </source>
</evidence>
<protein>
    <submittedName>
        <fullName evidence="1">Uncharacterized protein</fullName>
    </submittedName>
</protein>
<organism evidence="1">
    <name type="scientific">marine sediment metagenome</name>
    <dbReference type="NCBI Taxonomy" id="412755"/>
    <lineage>
        <taxon>unclassified sequences</taxon>
        <taxon>metagenomes</taxon>
        <taxon>ecological metagenomes</taxon>
    </lineage>
</organism>
<gene>
    <name evidence="1" type="ORF">LCGC14_0974870</name>
</gene>
<proteinExistence type="predicted"/>
<sequence length="154" mass="17577">MAKLDGIKRASVIPRMRAALSAGKSASSFISDMRKRGLSYRRSTMLSDWRSVGNIEKKTGLLKFVRKGFQPSPALYADVTWQLSKEYLYKLKIHTKLRPGDPPDGWFVNIVSDRPLTPGEWEQTIEEDWNALYGETREPILKVEPILAVKRVRA</sequence>